<evidence type="ECO:0000256" key="5">
    <source>
        <dbReference type="HAMAP-Rule" id="MF_01350"/>
    </source>
</evidence>
<dbReference type="GO" id="GO:0016655">
    <property type="term" value="F:oxidoreductase activity, acting on NAD(P)H, quinone or similar compound as acceptor"/>
    <property type="evidence" value="ECO:0007669"/>
    <property type="project" value="UniProtKB-UniRule"/>
</dbReference>
<feature type="transmembrane region" description="Helical" evidence="5">
    <location>
        <begin position="358"/>
        <end position="378"/>
    </location>
</feature>
<feature type="transmembrane region" description="Helical" evidence="5">
    <location>
        <begin position="193"/>
        <end position="218"/>
    </location>
</feature>
<comment type="subcellular location">
    <subcellularLocation>
        <location evidence="5 6">Cell membrane</location>
        <topology evidence="5 6">Multi-pass membrane protein</topology>
    </subcellularLocation>
    <subcellularLocation>
        <location evidence="1">Membrane</location>
        <topology evidence="1">Multi-pass membrane protein</topology>
    </subcellularLocation>
</comment>
<evidence type="ECO:0000256" key="1">
    <source>
        <dbReference type="ARBA" id="ARBA00004141"/>
    </source>
</evidence>
<feature type="transmembrane region" description="Helical" evidence="5">
    <location>
        <begin position="6"/>
        <end position="26"/>
    </location>
</feature>
<comment type="catalytic activity">
    <reaction evidence="5">
        <text>a quinone + NADH + 5 H(+)(in) = a quinol + NAD(+) + 4 H(+)(out)</text>
        <dbReference type="Rhea" id="RHEA:57888"/>
        <dbReference type="ChEBI" id="CHEBI:15378"/>
        <dbReference type="ChEBI" id="CHEBI:24646"/>
        <dbReference type="ChEBI" id="CHEBI:57540"/>
        <dbReference type="ChEBI" id="CHEBI:57945"/>
        <dbReference type="ChEBI" id="CHEBI:132124"/>
    </reaction>
</comment>
<dbReference type="HAMAP" id="MF_01350">
    <property type="entry name" value="NDH1_NuoH"/>
    <property type="match status" value="1"/>
</dbReference>
<feature type="transmembrane region" description="Helical" evidence="5">
    <location>
        <begin position="122"/>
        <end position="140"/>
    </location>
</feature>
<feature type="transmembrane region" description="Helical" evidence="5">
    <location>
        <begin position="79"/>
        <end position="102"/>
    </location>
</feature>
<keyword evidence="2 5" id="KW-0812">Transmembrane</keyword>
<name>A0A7S7LZK6_9BACT</name>
<dbReference type="Proteomes" id="UP000593836">
    <property type="component" value="Chromosome"/>
</dbReference>
<keyword evidence="5 6" id="KW-0520">NAD</keyword>
<keyword evidence="3 5" id="KW-1133">Transmembrane helix</keyword>
<sequence>MNTVLILLPLILTILFSLATVPILVWMERRVAALIQDRLGPNRCHINGIRLGGIIQSIADMMKLVFKEEFLPSHIKNKFYYLVAPSIAFMSAFLTFMVIPYADNITINDKTYYMQALPTDLGVLWFLAFAGLGVYGIILGGWASHNKYAILGSMRATAQVIGYEVAMGLSLVSMLITYGTISLNEMVTYQSQSFFIIPAWGIVIQPIATIIFIITAFAETNRAPFDAAEGESEIVAGYHTEYGAMKFGLYFVAEYIAMAASGALIVTIFLGGYQLPYLNTADLINNFELVLWLIIAFAVVTSLMFLKWMKSHNIYNTSGLDEKKVYATLIIGFTAFAILLMSYYALGFGHASAVGVMILQFAIFTVKLFFLHFVFIWVRWTLPRFRYDQTQKLGWNILLPLSLANIFITAIVVVGVNYGN</sequence>
<dbReference type="PANTHER" id="PTHR11432:SF3">
    <property type="entry name" value="NADH-UBIQUINONE OXIDOREDUCTASE CHAIN 1"/>
    <property type="match status" value="1"/>
</dbReference>
<evidence type="ECO:0000313" key="7">
    <source>
        <dbReference type="EMBL" id="QOY54337.1"/>
    </source>
</evidence>
<dbReference type="AlphaFoldDB" id="A0A7S7LZK6"/>
<dbReference type="EC" id="7.1.1.-" evidence="5"/>
<dbReference type="EMBL" id="CP054493">
    <property type="protein sequence ID" value="QOY54337.1"/>
    <property type="molecule type" value="Genomic_DNA"/>
</dbReference>
<keyword evidence="5" id="KW-0830">Ubiquinone</keyword>
<protein>
    <recommendedName>
        <fullName evidence="5">NADH-quinone oxidoreductase subunit H</fullName>
        <ecNumber evidence="5">7.1.1.-</ecNumber>
    </recommendedName>
    <alternativeName>
        <fullName evidence="5">NADH dehydrogenase I subunit H</fullName>
    </alternativeName>
    <alternativeName>
        <fullName evidence="5">NDH-1 subunit H</fullName>
    </alternativeName>
</protein>
<keyword evidence="5" id="KW-1278">Translocase</keyword>
<dbReference type="Pfam" id="PF00146">
    <property type="entry name" value="NADHdh"/>
    <property type="match status" value="2"/>
</dbReference>
<dbReference type="RefSeq" id="WP_194366382.1">
    <property type="nucleotide sequence ID" value="NZ_CP054493.1"/>
</dbReference>
<proteinExistence type="inferred from homology"/>
<keyword evidence="5" id="KW-0874">Quinone</keyword>
<comment type="subunit">
    <text evidence="5">NDH-1 is composed of 14 different subunits. Subunits NuoA, H, J, K, L, M, N constitute the membrane sector of the complex.</text>
</comment>
<feature type="transmembrane region" description="Helical" evidence="5">
    <location>
        <begin position="161"/>
        <end position="181"/>
    </location>
</feature>
<evidence type="ECO:0000313" key="8">
    <source>
        <dbReference type="Proteomes" id="UP000593836"/>
    </source>
</evidence>
<dbReference type="InterPro" id="IPR018086">
    <property type="entry name" value="NADH_UbQ_OxRdtase_su1_CS"/>
</dbReference>
<gene>
    <name evidence="5" type="primary">nuoH</name>
    <name evidence="7" type="ORF">HUE87_10725</name>
</gene>
<keyword evidence="8" id="KW-1185">Reference proteome</keyword>
<comment type="function">
    <text evidence="5">NDH-1 shuttles electrons from NADH, via FMN and iron-sulfur (Fe-S) centers, to quinones in the respiratory chain. The immediate electron acceptor for the enzyme in this species is believed to be ubiquinone. Couples the redox reaction to proton translocation (for every two electrons transferred, four hydrogen ions are translocated across the cytoplasmic membrane), and thus conserves the redox energy in a proton gradient. This subunit may bind ubiquinone.</text>
</comment>
<dbReference type="GO" id="GO:0003954">
    <property type="term" value="F:NADH dehydrogenase activity"/>
    <property type="evidence" value="ECO:0007669"/>
    <property type="project" value="TreeGrafter"/>
</dbReference>
<dbReference type="InterPro" id="IPR001694">
    <property type="entry name" value="NADH_UbQ_OxRdtase_su1/FPO"/>
</dbReference>
<evidence type="ECO:0000256" key="2">
    <source>
        <dbReference type="ARBA" id="ARBA00022692"/>
    </source>
</evidence>
<keyword evidence="4 5" id="KW-0472">Membrane</keyword>
<evidence type="ECO:0000256" key="3">
    <source>
        <dbReference type="ARBA" id="ARBA00022989"/>
    </source>
</evidence>
<evidence type="ECO:0000256" key="4">
    <source>
        <dbReference type="ARBA" id="ARBA00023136"/>
    </source>
</evidence>
<comment type="similarity">
    <text evidence="5 6">Belongs to the complex I subunit 1 family.</text>
</comment>
<feature type="transmembrane region" description="Helical" evidence="5">
    <location>
        <begin position="398"/>
        <end position="418"/>
    </location>
</feature>
<dbReference type="PROSITE" id="PS00667">
    <property type="entry name" value="COMPLEX1_ND1_1"/>
    <property type="match status" value="1"/>
</dbReference>
<reference evidence="7 8" key="1">
    <citation type="submission" date="2020-05" db="EMBL/GenBank/DDBJ databases">
        <title>Sulfurimonas marisnigri, sp. nov., and Sulfurimonas baltica, sp. nov., manganese oxide reducing chemolithoautotrophs of the class Epsilonproteobacteria isolated from the pelagic redoxclines of the Black and Baltic Seas and emended description of the genus Sulfurimonas.</title>
        <authorList>
            <person name="Henkel J.V."/>
            <person name="Laudan C."/>
            <person name="Werner J."/>
            <person name="Neu T."/>
            <person name="Plewe S."/>
            <person name="Sproer C."/>
            <person name="Bunk B."/>
            <person name="Schulz-Vogt H.N."/>
        </authorList>
    </citation>
    <scope>NUCLEOTIDE SEQUENCE [LARGE SCALE GENOMIC DNA]</scope>
    <source>
        <strain evidence="7 8">SoZ1</strain>
    </source>
</reference>
<accession>A0A7S7LZK6</accession>
<dbReference type="GO" id="GO:0048038">
    <property type="term" value="F:quinone binding"/>
    <property type="evidence" value="ECO:0007669"/>
    <property type="project" value="UniProtKB-KW"/>
</dbReference>
<organism evidence="7 8">
    <name type="scientific">Candidatus Sulfurimonas marisnigri</name>
    <dbReference type="NCBI Taxonomy" id="2740405"/>
    <lineage>
        <taxon>Bacteria</taxon>
        <taxon>Pseudomonadati</taxon>
        <taxon>Campylobacterota</taxon>
        <taxon>Epsilonproteobacteria</taxon>
        <taxon>Campylobacterales</taxon>
        <taxon>Sulfurimonadaceae</taxon>
        <taxon>Sulfurimonas</taxon>
    </lineage>
</organism>
<keyword evidence="5" id="KW-1003">Cell membrane</keyword>
<dbReference type="PANTHER" id="PTHR11432">
    <property type="entry name" value="NADH DEHYDROGENASE SUBUNIT 1"/>
    <property type="match status" value="1"/>
</dbReference>
<feature type="transmembrane region" description="Helical" evidence="5">
    <location>
        <begin position="289"/>
        <end position="306"/>
    </location>
</feature>
<dbReference type="GO" id="GO:0009060">
    <property type="term" value="P:aerobic respiration"/>
    <property type="evidence" value="ECO:0007669"/>
    <property type="project" value="TreeGrafter"/>
</dbReference>
<dbReference type="KEGG" id="smas:HUE87_10725"/>
<feature type="transmembrane region" description="Helical" evidence="5">
    <location>
        <begin position="247"/>
        <end position="269"/>
    </location>
</feature>
<dbReference type="GO" id="GO:0005886">
    <property type="term" value="C:plasma membrane"/>
    <property type="evidence" value="ECO:0007669"/>
    <property type="project" value="UniProtKB-SubCell"/>
</dbReference>
<comment type="caution">
    <text evidence="5">Lacks conserved residue(s) required for the propagation of feature annotation.</text>
</comment>
<evidence type="ECO:0000256" key="6">
    <source>
        <dbReference type="RuleBase" id="RU000471"/>
    </source>
</evidence>
<feature type="transmembrane region" description="Helical" evidence="5">
    <location>
        <begin position="326"/>
        <end position="346"/>
    </location>
</feature>